<name>D0SL60_ACIJU</name>
<keyword evidence="3 9" id="KW-1003">Cell membrane</keyword>
<evidence type="ECO:0000259" key="13">
    <source>
        <dbReference type="Pfam" id="PF22599"/>
    </source>
</evidence>
<feature type="transmembrane region" description="Helical" evidence="9">
    <location>
        <begin position="470"/>
        <end position="488"/>
    </location>
</feature>
<dbReference type="Gene3D" id="1.20.1640.10">
    <property type="entry name" value="Multidrug efflux transporter AcrB transmembrane domain"/>
    <property type="match status" value="1"/>
</dbReference>
<keyword evidence="2 9" id="KW-0813">Transport</keyword>
<feature type="transmembrane region" description="Helical" evidence="9">
    <location>
        <begin position="495"/>
        <end position="515"/>
    </location>
</feature>
<evidence type="ECO:0000313" key="15">
    <source>
        <dbReference type="Proteomes" id="UP000018442"/>
    </source>
</evidence>
<evidence type="ECO:0000256" key="3">
    <source>
        <dbReference type="ARBA" id="ARBA00022475"/>
    </source>
</evidence>
<dbReference type="EMBL" id="GG705011">
    <property type="protein sequence ID" value="EEY92767.1"/>
    <property type="molecule type" value="Genomic_DNA"/>
</dbReference>
<evidence type="ECO:0000313" key="14">
    <source>
        <dbReference type="EMBL" id="EEY92767.1"/>
    </source>
</evidence>
<dbReference type="Proteomes" id="UP000018442">
    <property type="component" value="Unassembled WGS sequence"/>
</dbReference>
<dbReference type="NCBIfam" id="TIGR01129">
    <property type="entry name" value="secD"/>
    <property type="match status" value="1"/>
</dbReference>
<dbReference type="InterPro" id="IPR005791">
    <property type="entry name" value="SecD"/>
</dbReference>
<dbReference type="SUPFAM" id="SSF82866">
    <property type="entry name" value="Multidrug efflux transporter AcrB transmembrane domain"/>
    <property type="match status" value="1"/>
</dbReference>
<dbReference type="GO" id="GO:0015450">
    <property type="term" value="F:protein-transporting ATPase activity"/>
    <property type="evidence" value="ECO:0007669"/>
    <property type="project" value="InterPro"/>
</dbReference>
<dbReference type="RefSeq" id="WP_005402064.1">
    <property type="nucleotide sequence ID" value="NZ_GG705011.1"/>
</dbReference>
<evidence type="ECO:0000256" key="5">
    <source>
        <dbReference type="ARBA" id="ARBA00022927"/>
    </source>
</evidence>
<dbReference type="FunFam" id="1.20.1640.10:FF:000004">
    <property type="entry name" value="Protein translocase subunit SecD"/>
    <property type="match status" value="1"/>
</dbReference>
<sequence>MRYPAWKYLLILVVLVISTLYALPSLYPDEPAVQISGAKAGTQIDQTVVQKAEQILKAANISSHDNSFTNNAALLRLDTSEAQLKAKEVLRRDLGEDYVVALNLAPTTPEWLQKIGAKPMKLGLDLRGGVHFLLEVDMDKAISQRMETSATDLRRQFRDNKIKFNNLALNNNTITVQFANTTDRDAAADFLRRNGNEFTQQALASTDGALLKLNYTDVGRQEIQSYAVNQNLTTLRNRINELGVAEALVQTQGSNRIVVELPGVQDTAEAKRVLGRTANLEFRLVADSNDQYIDPYTGKYNGQPLPPGTELFAYESLDSGRQLLLNRNRILTGERVQNASSGFSQDSGGAEVNITLDTAGGKLMADATRNAVGKRMAVLFIENKQKISYVTDPATGTQTEVRTPYTESVVINAATIQAVLGSQFRITGLDSPQEAAELALMLRAGALAAPMYFVEERVVGPSLGQENIDAGVLSTQIGFILVAIWMVVFFRLFGVIANFALVFNLAMILTVMSWLGASLTLPGIAGIVIGIGMAVDANVLICERIREEMLWGASPKQAIVAGYDRAYNTIFDSNLTTFIVAFILFAIGTGPIKGFAVTLMIGIVCSMFTAITVTRAIVQLIYGKRRNLTKLSI</sequence>
<dbReference type="GO" id="GO:0065002">
    <property type="term" value="P:intracellular protein transmembrane transport"/>
    <property type="evidence" value="ECO:0007669"/>
    <property type="project" value="UniProtKB-UniRule"/>
</dbReference>
<dbReference type="GO" id="GO:0006605">
    <property type="term" value="P:protein targeting"/>
    <property type="evidence" value="ECO:0007669"/>
    <property type="project" value="UniProtKB-UniRule"/>
</dbReference>
<dbReference type="InterPro" id="IPR027398">
    <property type="entry name" value="SecD-TM"/>
</dbReference>
<evidence type="ECO:0000259" key="11">
    <source>
        <dbReference type="Pfam" id="PF13721"/>
    </source>
</evidence>
<evidence type="ECO:0000259" key="12">
    <source>
        <dbReference type="Pfam" id="PF21760"/>
    </source>
</evidence>
<evidence type="ECO:0000256" key="8">
    <source>
        <dbReference type="ARBA" id="ARBA00023136"/>
    </source>
</evidence>
<comment type="function">
    <text evidence="9">Part of the Sec protein translocase complex. Interacts with the SecYEG preprotein conducting channel. SecDF uses the proton motive force (PMF) to complete protein translocation after the ATP-dependent function of SecA.</text>
</comment>
<keyword evidence="5 9" id="KW-0653">Protein transport</keyword>
<dbReference type="Pfam" id="PF02355">
    <property type="entry name" value="SecD_SecF_C"/>
    <property type="match status" value="1"/>
</dbReference>
<dbReference type="AlphaFoldDB" id="D0SL60"/>
<evidence type="ECO:0000256" key="6">
    <source>
        <dbReference type="ARBA" id="ARBA00022989"/>
    </source>
</evidence>
<comment type="subunit">
    <text evidence="9">Forms a complex with SecF. Part of the essential Sec protein translocation apparatus which comprises SecA, SecYEG and auxiliary proteins SecDF-YajC and YidC.</text>
</comment>
<dbReference type="GO" id="GO:0043952">
    <property type="term" value="P:protein transport by the Sec complex"/>
    <property type="evidence" value="ECO:0007669"/>
    <property type="project" value="UniProtKB-UniRule"/>
</dbReference>
<comment type="subcellular location">
    <subcellularLocation>
        <location evidence="1 9">Cell membrane</location>
        <topology evidence="1 9">Multi-pass membrane protein</topology>
    </subcellularLocation>
</comment>
<dbReference type="PANTHER" id="PTHR30081:SF1">
    <property type="entry name" value="PROTEIN TRANSLOCASE SUBUNIT SECD"/>
    <property type="match status" value="1"/>
</dbReference>
<dbReference type="Gene3D" id="3.30.1360.200">
    <property type="match status" value="1"/>
</dbReference>
<dbReference type="Pfam" id="PF07549">
    <property type="entry name" value="Sec_GG"/>
    <property type="match status" value="1"/>
</dbReference>
<evidence type="ECO:0000256" key="9">
    <source>
        <dbReference type="HAMAP-Rule" id="MF_01463"/>
    </source>
</evidence>
<dbReference type="Pfam" id="PF22599">
    <property type="entry name" value="SecDF_P1_head"/>
    <property type="match status" value="1"/>
</dbReference>
<dbReference type="NCBIfam" id="TIGR00916">
    <property type="entry name" value="2A0604s01"/>
    <property type="match status" value="1"/>
</dbReference>
<protein>
    <recommendedName>
        <fullName evidence="9">Protein translocase subunit SecD</fullName>
    </recommendedName>
</protein>
<dbReference type="InterPro" id="IPR048634">
    <property type="entry name" value="SecD_SecF_C"/>
</dbReference>
<comment type="caution">
    <text evidence="9">Lacks conserved residue(s) required for the propagation of feature annotation.</text>
</comment>
<keyword evidence="4 9" id="KW-0812">Transmembrane</keyword>
<accession>D0SL60</accession>
<dbReference type="Gene3D" id="3.30.70.3400">
    <property type="match status" value="2"/>
</dbReference>
<gene>
    <name evidence="9 14" type="primary">secD</name>
    <name evidence="14" type="ORF">HMPREF0026_00043</name>
</gene>
<dbReference type="PRINTS" id="PR00702">
    <property type="entry name" value="ACRIFLAVINRP"/>
</dbReference>
<evidence type="ECO:0000259" key="10">
    <source>
        <dbReference type="Pfam" id="PF02355"/>
    </source>
</evidence>
<organism evidence="14 15">
    <name type="scientific">Acinetobacter junii SH205</name>
    <dbReference type="NCBI Taxonomy" id="575587"/>
    <lineage>
        <taxon>Bacteria</taxon>
        <taxon>Pseudomonadati</taxon>
        <taxon>Pseudomonadota</taxon>
        <taxon>Gammaproteobacteria</taxon>
        <taxon>Moraxellales</taxon>
        <taxon>Moraxellaceae</taxon>
        <taxon>Acinetobacter</taxon>
    </lineage>
</organism>
<feature type="transmembrane region" description="Helical" evidence="9">
    <location>
        <begin position="575"/>
        <end position="592"/>
    </location>
</feature>
<keyword evidence="6 9" id="KW-1133">Transmembrane helix</keyword>
<dbReference type="InterPro" id="IPR048631">
    <property type="entry name" value="SecD_1st"/>
</dbReference>
<dbReference type="InterPro" id="IPR022646">
    <property type="entry name" value="SecD/SecF_CS"/>
</dbReference>
<keyword evidence="7 9" id="KW-0811">Translocation</keyword>
<dbReference type="FunFam" id="3.30.70.3400:FF:000003">
    <property type="entry name" value="Preprotein translocase subunit SecD"/>
    <property type="match status" value="1"/>
</dbReference>
<dbReference type="InterPro" id="IPR054384">
    <property type="entry name" value="SecDF_P1_head"/>
</dbReference>
<evidence type="ECO:0000256" key="2">
    <source>
        <dbReference type="ARBA" id="ARBA00022448"/>
    </source>
</evidence>
<evidence type="ECO:0000256" key="1">
    <source>
        <dbReference type="ARBA" id="ARBA00004651"/>
    </source>
</evidence>
<evidence type="ECO:0000256" key="4">
    <source>
        <dbReference type="ARBA" id="ARBA00022692"/>
    </source>
</evidence>
<feature type="transmembrane region" description="Helical" evidence="9">
    <location>
        <begin position="598"/>
        <end position="622"/>
    </location>
</feature>
<reference evidence="15" key="1">
    <citation type="journal article" date="2012" name="PLoS ONE">
        <title>The success of Acinetobacter species; genetic, metabolic and virulence attributes.</title>
        <authorList>
            <person name="Peleg A.Y."/>
            <person name="de Breij A."/>
            <person name="Adams M.D."/>
            <person name="Cerqueira G.M."/>
            <person name="Mocali S."/>
            <person name="Galardini M."/>
            <person name="Nibbering P.H."/>
            <person name="Earl A.M."/>
            <person name="Ward D.V."/>
            <person name="Paterson D.L."/>
            <person name="Seifert H."/>
            <person name="Dijkshoorn L."/>
        </authorList>
    </citation>
    <scope>NUCLEOTIDE SEQUENCE [LARGE SCALE GENOMIC DNA]</scope>
    <source>
        <strain evidence="15">SH205</strain>
    </source>
</reference>
<dbReference type="PANTHER" id="PTHR30081">
    <property type="entry name" value="PROTEIN-EXPORT MEMBRANE PROTEIN SEC"/>
    <property type="match status" value="1"/>
</dbReference>
<comment type="similarity">
    <text evidence="9">Belongs to the SecD/SecF family. SecD subfamily.</text>
</comment>
<feature type="domain" description="SecDF P1 head subdomain" evidence="13">
    <location>
        <begin position="314"/>
        <end position="449"/>
    </location>
</feature>
<dbReference type="Gene3D" id="3.30.70.260">
    <property type="match status" value="1"/>
</dbReference>
<feature type="domain" description="Protein export membrane protein SecD/SecF C-terminal" evidence="10">
    <location>
        <begin position="455"/>
        <end position="621"/>
    </location>
</feature>
<feature type="domain" description="SecD export protein N-terminal TM" evidence="11">
    <location>
        <begin position="2"/>
        <end position="102"/>
    </location>
</feature>
<dbReference type="GO" id="GO:0005886">
    <property type="term" value="C:plasma membrane"/>
    <property type="evidence" value="ECO:0007669"/>
    <property type="project" value="UniProtKB-SubCell"/>
</dbReference>
<dbReference type="InterPro" id="IPR001036">
    <property type="entry name" value="Acrflvin-R"/>
</dbReference>
<evidence type="ECO:0000256" key="7">
    <source>
        <dbReference type="ARBA" id="ARBA00023010"/>
    </source>
</evidence>
<dbReference type="Pfam" id="PF13721">
    <property type="entry name" value="SecD-TM1"/>
    <property type="match status" value="1"/>
</dbReference>
<dbReference type="HOGENOM" id="CLU_007894_4_3_6"/>
<keyword evidence="8 9" id="KW-0472">Membrane</keyword>
<dbReference type="InterPro" id="IPR022813">
    <property type="entry name" value="SecD/SecF_arch_bac"/>
</dbReference>
<dbReference type="InterPro" id="IPR055344">
    <property type="entry name" value="SecD_SecF_C_bact"/>
</dbReference>
<feature type="transmembrane region" description="Helical" evidence="9">
    <location>
        <begin position="521"/>
        <end position="541"/>
    </location>
</feature>
<dbReference type="Pfam" id="PF21760">
    <property type="entry name" value="SecD_1st"/>
    <property type="match status" value="1"/>
</dbReference>
<dbReference type="HAMAP" id="MF_01463_B">
    <property type="entry name" value="SecD_B"/>
    <property type="match status" value="1"/>
</dbReference>
<proteinExistence type="inferred from homology"/>
<feature type="domain" description="Protein translocase subunit SecDF P1" evidence="12">
    <location>
        <begin position="228"/>
        <end position="286"/>
    </location>
</feature>